<evidence type="ECO:0000256" key="3">
    <source>
        <dbReference type="ARBA" id="ARBA00022723"/>
    </source>
</evidence>
<dbReference type="AlphaFoldDB" id="A0A1M5SEM6"/>
<dbReference type="EMBL" id="FQXS01000001">
    <property type="protein sequence ID" value="SHH37004.1"/>
    <property type="molecule type" value="Genomic_DNA"/>
</dbReference>
<dbReference type="GO" id="GO:0003677">
    <property type="term" value="F:DNA binding"/>
    <property type="evidence" value="ECO:0007669"/>
    <property type="project" value="UniProtKB-UniRule"/>
</dbReference>
<keyword evidence="4 17" id="KW-0677">Repeat</keyword>
<evidence type="ECO:0000313" key="19">
    <source>
        <dbReference type="EMBL" id="SHH37004.1"/>
    </source>
</evidence>
<dbReference type="PANTHER" id="PTHR43152:SF3">
    <property type="entry name" value="UVRABC SYSTEM PROTEIN A"/>
    <property type="match status" value="1"/>
</dbReference>
<dbReference type="NCBIfam" id="TIGR00630">
    <property type="entry name" value="uvra"/>
    <property type="match status" value="1"/>
</dbReference>
<evidence type="ECO:0000256" key="16">
    <source>
        <dbReference type="ARBA" id="ARBA00042156"/>
    </source>
</evidence>
<dbReference type="GO" id="GO:0005737">
    <property type="term" value="C:cytoplasm"/>
    <property type="evidence" value="ECO:0007669"/>
    <property type="project" value="UniProtKB-SubCell"/>
</dbReference>
<name>A0A1M5SEM6_9BACT</name>
<evidence type="ECO:0000256" key="7">
    <source>
        <dbReference type="ARBA" id="ARBA00022769"/>
    </source>
</evidence>
<evidence type="ECO:0000256" key="15">
    <source>
        <dbReference type="ARBA" id="ARBA00039316"/>
    </source>
</evidence>
<dbReference type="GO" id="GO:0009381">
    <property type="term" value="F:excinuclease ABC activity"/>
    <property type="evidence" value="ECO:0007669"/>
    <property type="project" value="UniProtKB-UniRule"/>
</dbReference>
<keyword evidence="6 17" id="KW-0227">DNA damage</keyword>
<evidence type="ECO:0000256" key="9">
    <source>
        <dbReference type="ARBA" id="ARBA00022833"/>
    </source>
</evidence>
<keyword evidence="13 17" id="KW-0234">DNA repair</keyword>
<comment type="function">
    <text evidence="17">The UvrABC repair system catalyzes the recognition and processing of DNA lesions. UvrA is an ATPase and a DNA-binding protein. A damage recognition complex composed of 2 UvrA and 2 UvrB subunits scans DNA for abnormalities. When the presence of a lesion has been verified by UvrB, the UvrA molecules dissociate.</text>
</comment>
<dbReference type="PROSITE" id="PS50893">
    <property type="entry name" value="ABC_TRANSPORTER_2"/>
    <property type="match status" value="1"/>
</dbReference>
<dbReference type="PROSITE" id="PS00211">
    <property type="entry name" value="ABC_TRANSPORTER_1"/>
    <property type="match status" value="2"/>
</dbReference>
<feature type="zinc finger region" description="C4-type" evidence="17">
    <location>
        <begin position="745"/>
        <end position="771"/>
    </location>
</feature>
<dbReference type="InterPro" id="IPR041552">
    <property type="entry name" value="UvrA_DNA-bd"/>
</dbReference>
<dbReference type="CDD" id="cd03271">
    <property type="entry name" value="ABC_UvrA_II"/>
    <property type="match status" value="1"/>
</dbReference>
<accession>A0A1M5SEM6</accession>
<feature type="binding site" evidence="17">
    <location>
        <begin position="645"/>
        <end position="652"/>
    </location>
    <ligand>
        <name>ATP</name>
        <dbReference type="ChEBI" id="CHEBI:30616"/>
    </ligand>
</feature>
<evidence type="ECO:0000256" key="11">
    <source>
        <dbReference type="ARBA" id="ARBA00022881"/>
    </source>
</evidence>
<comment type="subunit">
    <text evidence="17">Forms a heterotetramer with UvrB during the search for lesions.</text>
</comment>
<evidence type="ECO:0000256" key="6">
    <source>
        <dbReference type="ARBA" id="ARBA00022763"/>
    </source>
</evidence>
<evidence type="ECO:0000256" key="8">
    <source>
        <dbReference type="ARBA" id="ARBA00022771"/>
    </source>
</evidence>
<dbReference type="HAMAP" id="MF_00205">
    <property type="entry name" value="UvrA"/>
    <property type="match status" value="1"/>
</dbReference>
<keyword evidence="20" id="KW-1185">Reference proteome</keyword>
<dbReference type="Pfam" id="PF17760">
    <property type="entry name" value="UvrA_inter"/>
    <property type="match status" value="1"/>
</dbReference>
<keyword evidence="11 17" id="KW-0267">Excision nuclease</keyword>
<proteinExistence type="inferred from homology"/>
<evidence type="ECO:0000259" key="18">
    <source>
        <dbReference type="PROSITE" id="PS50893"/>
    </source>
</evidence>
<organism evidence="19 20">
    <name type="scientific">Desulfofustis glycolicus DSM 9705</name>
    <dbReference type="NCBI Taxonomy" id="1121409"/>
    <lineage>
        <taxon>Bacteria</taxon>
        <taxon>Pseudomonadati</taxon>
        <taxon>Thermodesulfobacteriota</taxon>
        <taxon>Desulfobulbia</taxon>
        <taxon>Desulfobulbales</taxon>
        <taxon>Desulfocapsaceae</taxon>
        <taxon>Desulfofustis</taxon>
    </lineage>
</organism>
<keyword evidence="2 17" id="KW-0963">Cytoplasm</keyword>
<dbReference type="InterPro" id="IPR027417">
    <property type="entry name" value="P-loop_NTPase"/>
</dbReference>
<dbReference type="Pfam" id="PF17755">
    <property type="entry name" value="UvrA_DNA-bind"/>
    <property type="match status" value="1"/>
</dbReference>
<dbReference type="InterPro" id="IPR041102">
    <property type="entry name" value="UvrA_inter"/>
</dbReference>
<comment type="similarity">
    <text evidence="14 17">Belongs to the ABC transporter superfamily. UvrA family.</text>
</comment>
<evidence type="ECO:0000256" key="5">
    <source>
        <dbReference type="ARBA" id="ARBA00022741"/>
    </source>
</evidence>
<protein>
    <recommendedName>
        <fullName evidence="15 17">UvrABC system protein A</fullName>
        <shortName evidence="17">UvrA protein</shortName>
    </recommendedName>
    <alternativeName>
        <fullName evidence="16 17">Excinuclease ABC subunit A</fullName>
    </alternativeName>
</protein>
<dbReference type="GO" id="GO:0009380">
    <property type="term" value="C:excinuclease repair complex"/>
    <property type="evidence" value="ECO:0007669"/>
    <property type="project" value="InterPro"/>
</dbReference>
<keyword evidence="8 17" id="KW-0863">Zinc-finger</keyword>
<feature type="zinc finger region" description="C4-type" evidence="17">
    <location>
        <begin position="253"/>
        <end position="280"/>
    </location>
</feature>
<feature type="domain" description="ABC transporter" evidence="18">
    <location>
        <begin position="613"/>
        <end position="942"/>
    </location>
</feature>
<dbReference type="SUPFAM" id="SSF52540">
    <property type="entry name" value="P-loop containing nucleoside triphosphate hydrolases"/>
    <property type="match status" value="2"/>
</dbReference>
<evidence type="ECO:0000256" key="10">
    <source>
        <dbReference type="ARBA" id="ARBA00022840"/>
    </source>
</evidence>
<dbReference type="Proteomes" id="UP000184139">
    <property type="component" value="Unassembled WGS sequence"/>
</dbReference>
<keyword evidence="7 17" id="KW-0228">DNA excision</keyword>
<evidence type="ECO:0000256" key="14">
    <source>
        <dbReference type="ARBA" id="ARBA00038000"/>
    </source>
</evidence>
<dbReference type="PANTHER" id="PTHR43152">
    <property type="entry name" value="UVRABC SYSTEM PROTEIN A"/>
    <property type="match status" value="1"/>
</dbReference>
<dbReference type="GO" id="GO:0006289">
    <property type="term" value="P:nucleotide-excision repair"/>
    <property type="evidence" value="ECO:0007669"/>
    <property type="project" value="UniProtKB-UniRule"/>
</dbReference>
<keyword evidence="12 17" id="KW-0238">DNA-binding</keyword>
<evidence type="ECO:0000256" key="13">
    <source>
        <dbReference type="ARBA" id="ARBA00023204"/>
    </source>
</evidence>
<evidence type="ECO:0000256" key="17">
    <source>
        <dbReference type="HAMAP-Rule" id="MF_00205"/>
    </source>
</evidence>
<gene>
    <name evidence="17" type="primary">uvrA</name>
    <name evidence="19" type="ORF">SAMN02745124_00312</name>
</gene>
<comment type="subcellular location">
    <subcellularLocation>
        <location evidence="1 17">Cytoplasm</location>
    </subcellularLocation>
</comment>
<evidence type="ECO:0000313" key="20">
    <source>
        <dbReference type="Proteomes" id="UP000184139"/>
    </source>
</evidence>
<sequence length="953" mass="104454">MEPQILRIRGARMHNLKNIDVDLPRNALVIFSGLSGSGKSTLAFDTLYAEGQRRYVESLSTYARQFLGQMDKPEVDSLEGLSPAVSIEQKTTSKNPRSTVGTVTEIYDHLRLLFARCGQPCCPQCGSEIRSQSVEDMVDALLGEPDGTKVILLAPMVTGRKGRHEQLLARIRKEGFVRVRIDGEIVHADEVEELEKNKKHSIDIVVDRLVVQQSIRRRLSDSIATAVKISSGFLLALFPDGGREQLFSELAACHACGISLPRVTTQLFSFNNPQGACPECGGLGVKQFFDESLIVPDDTLAIAAGAIAPWGWRNEATYTGQMLADVAAHYGFTLHTPFAELSAKQKEAVLYGSGSEEISFHYQKGRRVMTAVQQFEGVIPQLNRRFHETQSAMIREELGRYMNEQICPTCRGARLKPEALAVRIGSYNIHELTELSIGMLLHELPLLPFSERERTIGEPILKEIVDRLSFLEDVGLGYLTLDRRSGTLSGGEAQRIRLASQIGSRLAGVLYILDEPSIGLHQRDNQKLINTLLELRDLGNTVIVVEHDTDTILAADHVLDMGPGAGVRGGTVVYNGPVVGLLDCPESETGAYLAGRKCIAVPANRRQARHTGSKRRELRLTGACVNNLKSVAVSFPLGVMIAVTGVSGSGKSSLVMESLFPLARQGTSRRKRKIERYGAVLTGLELIDKVVDIDQSPIGRTPRSNPATYTGVFTPIRELFAKLPEARARGYQPGRFSFNLKGGRCEACDGEGVLRIAMHFLPDAYVVCERCDGKRYNMETLEILYKERSIHDILSMTVSEALLFFEHVPAIASRLQTLADVGLGYIKLGQSSVTLSGGEAQRVKLAKELSARSTGRTLYILDEPTTGLHPADIKHLLSVLTRLVDQGNTVVVIEHNLDVIKTADWLIDIGPEGGDSGGRIVATGTPEEIAAEPASFTGRFLKQILEEELGNEC</sequence>
<dbReference type="STRING" id="1121409.SAMN02745124_00312"/>
<dbReference type="Gene3D" id="1.20.1580.10">
    <property type="entry name" value="ABC transporter ATPase like domain"/>
    <property type="match status" value="2"/>
</dbReference>
<dbReference type="Gene3D" id="3.30.1490.20">
    <property type="entry name" value="ATP-grasp fold, A domain"/>
    <property type="match status" value="1"/>
</dbReference>
<dbReference type="GO" id="GO:0016887">
    <property type="term" value="F:ATP hydrolysis activity"/>
    <property type="evidence" value="ECO:0007669"/>
    <property type="project" value="InterPro"/>
</dbReference>
<keyword evidence="10 17" id="KW-0067">ATP-binding</keyword>
<dbReference type="InterPro" id="IPR013815">
    <property type="entry name" value="ATP_grasp_subdomain_1"/>
</dbReference>
<dbReference type="GO" id="GO:0005524">
    <property type="term" value="F:ATP binding"/>
    <property type="evidence" value="ECO:0007669"/>
    <property type="project" value="UniProtKB-UniRule"/>
</dbReference>
<dbReference type="RefSeq" id="WP_073373062.1">
    <property type="nucleotide sequence ID" value="NZ_FQXS01000001.1"/>
</dbReference>
<dbReference type="GO" id="GO:0009432">
    <property type="term" value="P:SOS response"/>
    <property type="evidence" value="ECO:0007669"/>
    <property type="project" value="UniProtKB-UniRule"/>
</dbReference>
<dbReference type="NCBIfam" id="NF001503">
    <property type="entry name" value="PRK00349.1"/>
    <property type="match status" value="1"/>
</dbReference>
<keyword evidence="9 17" id="KW-0862">Zinc</keyword>
<dbReference type="Gene3D" id="3.40.50.300">
    <property type="entry name" value="P-loop containing nucleotide triphosphate hydrolases"/>
    <property type="match status" value="2"/>
</dbReference>
<evidence type="ECO:0000256" key="1">
    <source>
        <dbReference type="ARBA" id="ARBA00004496"/>
    </source>
</evidence>
<keyword evidence="17" id="KW-0742">SOS response</keyword>
<dbReference type="GO" id="GO:0008270">
    <property type="term" value="F:zinc ion binding"/>
    <property type="evidence" value="ECO:0007669"/>
    <property type="project" value="UniProtKB-UniRule"/>
</dbReference>
<feature type="binding site" evidence="17">
    <location>
        <begin position="33"/>
        <end position="40"/>
    </location>
    <ligand>
        <name>ATP</name>
        <dbReference type="ChEBI" id="CHEBI:30616"/>
    </ligand>
</feature>
<dbReference type="InterPro" id="IPR003439">
    <property type="entry name" value="ABC_transporter-like_ATP-bd"/>
</dbReference>
<dbReference type="FunFam" id="1.20.1580.10:FF:000002">
    <property type="entry name" value="UvrABC system protein A"/>
    <property type="match status" value="1"/>
</dbReference>
<evidence type="ECO:0000256" key="4">
    <source>
        <dbReference type="ARBA" id="ARBA00022737"/>
    </source>
</evidence>
<keyword evidence="3 17" id="KW-0479">Metal-binding</keyword>
<dbReference type="Gene3D" id="1.10.8.280">
    <property type="entry name" value="ABC transporter ATPase domain-like"/>
    <property type="match status" value="1"/>
</dbReference>
<evidence type="ECO:0000256" key="2">
    <source>
        <dbReference type="ARBA" id="ARBA00022490"/>
    </source>
</evidence>
<evidence type="ECO:0000256" key="12">
    <source>
        <dbReference type="ARBA" id="ARBA00023125"/>
    </source>
</evidence>
<dbReference type="OrthoDB" id="9809851at2"/>
<dbReference type="InterPro" id="IPR004602">
    <property type="entry name" value="UvrA"/>
</dbReference>
<reference evidence="19 20" key="1">
    <citation type="submission" date="2016-11" db="EMBL/GenBank/DDBJ databases">
        <authorList>
            <person name="Jaros S."/>
            <person name="Januszkiewicz K."/>
            <person name="Wedrychowicz H."/>
        </authorList>
    </citation>
    <scope>NUCLEOTIDE SEQUENCE [LARGE SCALE GENOMIC DNA]</scope>
    <source>
        <strain evidence="19 20">DSM 9705</strain>
    </source>
</reference>
<keyword evidence="5 17" id="KW-0547">Nucleotide-binding</keyword>
<dbReference type="InterPro" id="IPR017871">
    <property type="entry name" value="ABC_transporter-like_CS"/>
</dbReference>